<gene>
    <name evidence="1" type="ORF">UFOPK1493_02874</name>
</gene>
<protein>
    <submittedName>
        <fullName evidence="1">Unannotated protein</fullName>
    </submittedName>
</protein>
<accession>A0A6J6ESG2</accession>
<sequence>MGPWSTRSKLTRNAERLRSLRDELRVIDEQLAHLADEAADEELRALVTEGPVGSEPREARAHADAMARHRERVIAEIREREQRQDELLDRMNGA</sequence>
<reference evidence="1" key="1">
    <citation type="submission" date="2020-05" db="EMBL/GenBank/DDBJ databases">
        <authorList>
            <person name="Chiriac C."/>
            <person name="Salcher M."/>
            <person name="Ghai R."/>
            <person name="Kavagutti S V."/>
        </authorList>
    </citation>
    <scope>NUCLEOTIDE SEQUENCE</scope>
</reference>
<evidence type="ECO:0000313" key="1">
    <source>
        <dbReference type="EMBL" id="CAB4578329.1"/>
    </source>
</evidence>
<organism evidence="1">
    <name type="scientific">freshwater metagenome</name>
    <dbReference type="NCBI Taxonomy" id="449393"/>
    <lineage>
        <taxon>unclassified sequences</taxon>
        <taxon>metagenomes</taxon>
        <taxon>ecological metagenomes</taxon>
    </lineage>
</organism>
<proteinExistence type="predicted"/>
<name>A0A6J6ESG2_9ZZZZ</name>
<dbReference type="EMBL" id="CAEZSR010000135">
    <property type="protein sequence ID" value="CAB4578329.1"/>
    <property type="molecule type" value="Genomic_DNA"/>
</dbReference>
<dbReference type="AlphaFoldDB" id="A0A6J6ESG2"/>